<accession>A0A3B1DE20</accession>
<dbReference type="EMBL" id="UOGJ01000119">
    <property type="protein sequence ID" value="VAX37101.1"/>
    <property type="molecule type" value="Genomic_DNA"/>
</dbReference>
<feature type="transmembrane region" description="Helical" evidence="1">
    <location>
        <begin position="273"/>
        <end position="293"/>
    </location>
</feature>
<feature type="transmembrane region" description="Helical" evidence="1">
    <location>
        <begin position="12"/>
        <end position="31"/>
    </location>
</feature>
<keyword evidence="1" id="KW-0472">Membrane</keyword>
<feature type="transmembrane region" description="Helical" evidence="1">
    <location>
        <begin position="90"/>
        <end position="108"/>
    </location>
</feature>
<feature type="transmembrane region" description="Helical" evidence="1">
    <location>
        <begin position="338"/>
        <end position="355"/>
    </location>
</feature>
<name>A0A3B1DE20_9ZZZZ</name>
<feature type="transmembrane region" description="Helical" evidence="1">
    <location>
        <begin position="151"/>
        <end position="173"/>
    </location>
</feature>
<dbReference type="Pfam" id="PF20604">
    <property type="entry name" value="DUF6798"/>
    <property type="match status" value="1"/>
</dbReference>
<feature type="transmembrane region" description="Helical" evidence="1">
    <location>
        <begin position="408"/>
        <end position="428"/>
    </location>
</feature>
<keyword evidence="1" id="KW-1133">Transmembrane helix</keyword>
<gene>
    <name evidence="3" type="ORF">MNBD_UNCLBAC01-1612</name>
</gene>
<feature type="transmembrane region" description="Helical" evidence="1">
    <location>
        <begin position="305"/>
        <end position="326"/>
    </location>
</feature>
<feature type="transmembrane region" description="Helical" evidence="1">
    <location>
        <begin position="362"/>
        <end position="378"/>
    </location>
</feature>
<feature type="transmembrane region" description="Helical" evidence="1">
    <location>
        <begin position="471"/>
        <end position="487"/>
    </location>
</feature>
<evidence type="ECO:0000256" key="1">
    <source>
        <dbReference type="SAM" id="Phobius"/>
    </source>
</evidence>
<sequence>MSGKSSVKDKFLIVIQSSWFIAAVLLAVFFLSTSYKYAWDDQHLEIPLLKHLIDDSLYEGDYYVESLEKNFSSYFYPVLAKLINVKQIPATYFFLYIISRYFLFFWIYKLWLWISKNKWHAIACVLTSILVTRVNEFLYRTFSHQEFTLPIIFSGIYYFFRGRFLLASAILGAAANLHALYSLFPFLFMLFYLLINIRTYGYKPFLKSISVFTLFCLPFLIWMIKNRLGSSMEMEGGGHENWISLFIAACPQNFFFSQAPQIPLERLLGSWKIFFGATQSYLYILLLFGMNLFCNESFRKNKRVLSFCIGAFGLLGICLIGTYFYPSRLIIDLNLTRNTQFLLFILIGYTTLFTLQTVERKPIWIGLCFGLLFSLLKLPGEISMLSVGLMFSFGMGLGSITKKSYTKYFLGISSILIGLSCAYGIFHFFKITPYNPTIQWVAKIILILLLINTTICWLFKNKSYALVFHRLFIFIPLMVFLVQFAYYRNQRIQEEVHGGGFWELQRHWEDMQKYTKLNTPKEAMILVPYNMEMGGFRILSERKIICSYRDCGIVGFDYKAAQEWQQRVKDIEAFKFITKSLPKKAVENAMFKYKADYIVFMSYAAPPKINKYFQHIYSNKYFSLFKVLKF</sequence>
<organism evidence="3">
    <name type="scientific">hydrothermal vent metagenome</name>
    <dbReference type="NCBI Taxonomy" id="652676"/>
    <lineage>
        <taxon>unclassified sequences</taxon>
        <taxon>metagenomes</taxon>
        <taxon>ecological metagenomes</taxon>
    </lineage>
</organism>
<protein>
    <recommendedName>
        <fullName evidence="2">DUF6798 domain-containing protein</fullName>
    </recommendedName>
</protein>
<evidence type="ECO:0000313" key="3">
    <source>
        <dbReference type="EMBL" id="VAX37101.1"/>
    </source>
</evidence>
<feature type="transmembrane region" description="Helical" evidence="1">
    <location>
        <begin position="440"/>
        <end position="459"/>
    </location>
</feature>
<feature type="transmembrane region" description="Helical" evidence="1">
    <location>
        <begin position="204"/>
        <end position="224"/>
    </location>
</feature>
<keyword evidence="1" id="KW-0812">Transmembrane</keyword>
<evidence type="ECO:0000259" key="2">
    <source>
        <dbReference type="Pfam" id="PF20604"/>
    </source>
</evidence>
<feature type="domain" description="DUF6798" evidence="2">
    <location>
        <begin position="507"/>
        <end position="571"/>
    </location>
</feature>
<dbReference type="AlphaFoldDB" id="A0A3B1DE20"/>
<feature type="transmembrane region" description="Helical" evidence="1">
    <location>
        <begin position="384"/>
        <end position="401"/>
    </location>
</feature>
<proteinExistence type="predicted"/>
<dbReference type="InterPro" id="IPR046477">
    <property type="entry name" value="DUF6798"/>
</dbReference>
<feature type="transmembrane region" description="Helical" evidence="1">
    <location>
        <begin position="179"/>
        <end position="197"/>
    </location>
</feature>
<reference evidence="3" key="1">
    <citation type="submission" date="2018-06" db="EMBL/GenBank/DDBJ databases">
        <authorList>
            <person name="Zhirakovskaya E."/>
        </authorList>
    </citation>
    <scope>NUCLEOTIDE SEQUENCE</scope>
</reference>